<evidence type="ECO:0000256" key="1">
    <source>
        <dbReference type="ARBA" id="ARBA00004651"/>
    </source>
</evidence>
<feature type="transmembrane region" description="Helical" evidence="7">
    <location>
        <begin position="710"/>
        <end position="735"/>
    </location>
</feature>
<dbReference type="Proteomes" id="UP000483802">
    <property type="component" value="Unassembled WGS sequence"/>
</dbReference>
<comment type="similarity">
    <text evidence="6">Belongs to the ABC-4 integral membrane protein family.</text>
</comment>
<feature type="transmembrane region" description="Helical" evidence="7">
    <location>
        <begin position="407"/>
        <end position="427"/>
    </location>
</feature>
<evidence type="ECO:0000256" key="4">
    <source>
        <dbReference type="ARBA" id="ARBA00022989"/>
    </source>
</evidence>
<evidence type="ECO:0000256" key="2">
    <source>
        <dbReference type="ARBA" id="ARBA00022475"/>
    </source>
</evidence>
<dbReference type="RefSeq" id="WP_157165876.1">
    <property type="nucleotide sequence ID" value="NZ_WPNZ01000007.1"/>
</dbReference>
<dbReference type="Pfam" id="PF12704">
    <property type="entry name" value="MacB_PCD"/>
    <property type="match status" value="2"/>
</dbReference>
<evidence type="ECO:0000259" key="8">
    <source>
        <dbReference type="Pfam" id="PF02687"/>
    </source>
</evidence>
<feature type="domain" description="ABC3 transporter permease C-terminal" evidence="8">
    <location>
        <begin position="270"/>
        <end position="391"/>
    </location>
</feature>
<gene>
    <name evidence="10" type="ORF">GPA10_14390</name>
</gene>
<dbReference type="AlphaFoldDB" id="A0A6L6WUE6"/>
<keyword evidence="3 7" id="KW-0812">Transmembrane</keyword>
<feature type="transmembrane region" description="Helical" evidence="7">
    <location>
        <begin position="484"/>
        <end position="508"/>
    </location>
</feature>
<proteinExistence type="inferred from homology"/>
<feature type="domain" description="MacB-like periplasmic core" evidence="9">
    <location>
        <begin position="17"/>
        <end position="235"/>
    </location>
</feature>
<feature type="transmembrane region" description="Helical" evidence="7">
    <location>
        <begin position="804"/>
        <end position="823"/>
    </location>
</feature>
<feature type="transmembrane region" description="Helical" evidence="7">
    <location>
        <begin position="763"/>
        <end position="784"/>
    </location>
</feature>
<feature type="domain" description="ABC3 transporter permease C-terminal" evidence="8">
    <location>
        <begin position="714"/>
        <end position="831"/>
    </location>
</feature>
<evidence type="ECO:0000256" key="6">
    <source>
        <dbReference type="ARBA" id="ARBA00038076"/>
    </source>
</evidence>
<evidence type="ECO:0000313" key="11">
    <source>
        <dbReference type="Proteomes" id="UP000483802"/>
    </source>
</evidence>
<feature type="transmembrane region" description="Helical" evidence="7">
    <location>
        <begin position="315"/>
        <end position="339"/>
    </location>
</feature>
<keyword evidence="4 7" id="KW-1133">Transmembrane helix</keyword>
<evidence type="ECO:0000256" key="5">
    <source>
        <dbReference type="ARBA" id="ARBA00023136"/>
    </source>
</evidence>
<reference evidence="10 11" key="1">
    <citation type="submission" date="2019-11" db="EMBL/GenBank/DDBJ databases">
        <title>Streptomyces typhae sp. nov., a novel endophytic actinomycete isolated from the root of cattail pollen (Typha angustifolia L.).</title>
        <authorList>
            <person name="Peng C."/>
        </authorList>
    </citation>
    <scope>NUCLEOTIDE SEQUENCE [LARGE SCALE GENOMIC DNA]</scope>
    <source>
        <strain evidence="11">p1417</strain>
    </source>
</reference>
<dbReference type="PANTHER" id="PTHR30572">
    <property type="entry name" value="MEMBRANE COMPONENT OF TRANSPORTER-RELATED"/>
    <property type="match status" value="1"/>
</dbReference>
<dbReference type="Pfam" id="PF02687">
    <property type="entry name" value="FtsX"/>
    <property type="match status" value="2"/>
</dbReference>
<keyword evidence="2" id="KW-1003">Cell membrane</keyword>
<dbReference type="InterPro" id="IPR003838">
    <property type="entry name" value="ABC3_permease_C"/>
</dbReference>
<dbReference type="InterPro" id="IPR025857">
    <property type="entry name" value="MacB_PCD"/>
</dbReference>
<dbReference type="GO" id="GO:0022857">
    <property type="term" value="F:transmembrane transporter activity"/>
    <property type="evidence" value="ECO:0007669"/>
    <property type="project" value="TreeGrafter"/>
</dbReference>
<organism evidence="10 11">
    <name type="scientific">Streptomyces typhae</name>
    <dbReference type="NCBI Taxonomy" id="2681492"/>
    <lineage>
        <taxon>Bacteria</taxon>
        <taxon>Bacillati</taxon>
        <taxon>Actinomycetota</taxon>
        <taxon>Actinomycetes</taxon>
        <taxon>Kitasatosporales</taxon>
        <taxon>Streptomycetaceae</taxon>
        <taxon>Streptomyces</taxon>
    </lineage>
</organism>
<dbReference type="EMBL" id="WPNZ01000007">
    <property type="protein sequence ID" value="MVO85912.1"/>
    <property type="molecule type" value="Genomic_DNA"/>
</dbReference>
<dbReference type="GO" id="GO:0005886">
    <property type="term" value="C:plasma membrane"/>
    <property type="evidence" value="ECO:0007669"/>
    <property type="project" value="UniProtKB-SubCell"/>
</dbReference>
<comment type="caution">
    <text evidence="10">The sequence shown here is derived from an EMBL/GenBank/DDBJ whole genome shotgun (WGS) entry which is preliminary data.</text>
</comment>
<sequence length="838" mass="87597">MFRTALRNVLAHKARLLMTVLAVMLGVAFVSGTLVFTDTFGSAYKNKSAKSFDHVSVAITPEGDADDSDTKRPPLTDGLLAEARKLPGAESALGSVSGFTALADKDGKLVGGEWGTTGANFFPGKDGKDPRYDFTDGAAPKSARDIALDSRTADRTGYKVGDTVRYSTDGPVRTAKVTGIFDTDDGSVVAGGSLVVFDNDTAREALGKKNMSYDEIDVKAAAGTSEGALKASVEKILPKDAEAETGASLKDEQDRMIEQNTSSMSQVLLIFAGIALFVGIFIIANTFTMLVAQRTKELALMRAVGASRRQVTRSVLIEAFLVGLVAAVAGFALGIGVAVGLEALMNAGGASLPDGPLVIAPATIATALLIGVVVTMLAAWLPGRRAAKIPPVAAMNSVHATPTTRGLVVRNTIGSLIVALGVVMMFMEDNYVKSGGAGVILVGVIVLTPLLSRPFIAAAGPLLKPFGVTGKLARLNSVRNPRRTASTASALMIGLTLITAMTVVAVSMGNAINKMATDSLKADYAVSMANFQPLTPKVHDTLAKLPEVEASSALRTASGKADGSYTDITGVDAKSFGKLVDLDFTSGSLAGLHGRATVIDKELADNQGIKTGDTVPVKFDQDDKTVRLKVVGVYQQNEMINGLFTPTANVTPHLSKVVDQQLLLKMKGGTSDKAEDAVVKALGDNPAIKIQDKDDISNEVGGAINMLLNMLYGLLAMAILVAVLGVINTLAMSVFERKHEIGMLRAIGLDRAKIKQMVRLESVVISLFGAALGVGLGLFLGWIAGDSIADTVQTYTMEVPVGRIVVFLAIAAVVGVLAAVWPARSAARLNPLQAIKSE</sequence>
<feature type="transmembrane region" description="Helical" evidence="7">
    <location>
        <begin position="359"/>
        <end position="381"/>
    </location>
</feature>
<accession>A0A6L6WUE6</accession>
<name>A0A6L6WUE6_9ACTN</name>
<evidence type="ECO:0000313" key="10">
    <source>
        <dbReference type="EMBL" id="MVO85912.1"/>
    </source>
</evidence>
<evidence type="ECO:0000256" key="7">
    <source>
        <dbReference type="SAM" id="Phobius"/>
    </source>
</evidence>
<evidence type="ECO:0000256" key="3">
    <source>
        <dbReference type="ARBA" id="ARBA00022692"/>
    </source>
</evidence>
<feature type="transmembrane region" description="Helical" evidence="7">
    <location>
        <begin position="439"/>
        <end position="463"/>
    </location>
</feature>
<dbReference type="PANTHER" id="PTHR30572:SF4">
    <property type="entry name" value="ABC TRANSPORTER PERMEASE YTRF"/>
    <property type="match status" value="1"/>
</dbReference>
<comment type="subcellular location">
    <subcellularLocation>
        <location evidence="1">Cell membrane</location>
        <topology evidence="1">Multi-pass membrane protein</topology>
    </subcellularLocation>
</comment>
<protein>
    <submittedName>
        <fullName evidence="10">FtsX-like permease family protein</fullName>
    </submittedName>
</protein>
<dbReference type="InterPro" id="IPR050250">
    <property type="entry name" value="Macrolide_Exporter_MacB"/>
</dbReference>
<feature type="transmembrane region" description="Helical" evidence="7">
    <location>
        <begin position="267"/>
        <end position="292"/>
    </location>
</feature>
<keyword evidence="11" id="KW-1185">Reference proteome</keyword>
<keyword evidence="5 7" id="KW-0472">Membrane</keyword>
<feature type="domain" description="MacB-like periplasmic core" evidence="9">
    <location>
        <begin position="484"/>
        <end position="679"/>
    </location>
</feature>
<evidence type="ECO:0000259" key="9">
    <source>
        <dbReference type="Pfam" id="PF12704"/>
    </source>
</evidence>